<evidence type="ECO:0000313" key="4">
    <source>
        <dbReference type="EMBL" id="MBK9296678.1"/>
    </source>
</evidence>
<dbReference type="GO" id="GO:0016787">
    <property type="term" value="F:hydrolase activity"/>
    <property type="evidence" value="ECO:0007669"/>
    <property type="project" value="UniProtKB-KW"/>
</dbReference>
<dbReference type="InterPro" id="IPR000086">
    <property type="entry name" value="NUDIX_hydrolase_dom"/>
</dbReference>
<dbReference type="EMBL" id="JADJZA010000004">
    <property type="protein sequence ID" value="MBK9296678.1"/>
    <property type="molecule type" value="Genomic_DNA"/>
</dbReference>
<dbReference type="InterPro" id="IPR015797">
    <property type="entry name" value="NUDIX_hydrolase-like_dom_sf"/>
</dbReference>
<dbReference type="SUPFAM" id="SSF55811">
    <property type="entry name" value="Nudix"/>
    <property type="match status" value="1"/>
</dbReference>
<accession>A0A936NC20</accession>
<sequence>MLTALHRLALGAFRLLPTPARRLVVRSLSPTFTAGAIAVVLDVDDRMLLVRQVYRGRWGLPGGLMQRGEVPLGAMLREVSEEVAMAVVVQGEPEVVLDPEPRRIDIVFLARPADRSIEPKPASVEIDALRWVTPDDFPSIQMETAMALERLHAAGRLPEQWHRVASTAVATWRASVATD</sequence>
<evidence type="ECO:0000256" key="1">
    <source>
        <dbReference type="ARBA" id="ARBA00001946"/>
    </source>
</evidence>
<protein>
    <submittedName>
        <fullName evidence="4">NUDIX hydrolase</fullName>
    </submittedName>
</protein>
<evidence type="ECO:0000256" key="2">
    <source>
        <dbReference type="ARBA" id="ARBA00022801"/>
    </source>
</evidence>
<keyword evidence="2 4" id="KW-0378">Hydrolase</keyword>
<dbReference type="PANTHER" id="PTHR43046:SF2">
    <property type="entry name" value="8-OXO-DGTP DIPHOSPHATASE-RELATED"/>
    <property type="match status" value="1"/>
</dbReference>
<dbReference type="Gene3D" id="3.90.79.10">
    <property type="entry name" value="Nucleoside Triphosphate Pyrophosphohydrolase"/>
    <property type="match status" value="1"/>
</dbReference>
<gene>
    <name evidence="4" type="ORF">IPN02_07515</name>
</gene>
<proteinExistence type="predicted"/>
<feature type="domain" description="Nudix hydrolase" evidence="3">
    <location>
        <begin position="30"/>
        <end position="164"/>
    </location>
</feature>
<evidence type="ECO:0000259" key="3">
    <source>
        <dbReference type="PROSITE" id="PS51462"/>
    </source>
</evidence>
<dbReference type="PROSITE" id="PS51462">
    <property type="entry name" value="NUDIX"/>
    <property type="match status" value="1"/>
</dbReference>
<organism evidence="4 5">
    <name type="scientific">Candidatus Neomicrothrix subdominans</name>
    <dbReference type="NCBI Taxonomy" id="2954438"/>
    <lineage>
        <taxon>Bacteria</taxon>
        <taxon>Bacillati</taxon>
        <taxon>Actinomycetota</taxon>
        <taxon>Acidimicrobiia</taxon>
        <taxon>Acidimicrobiales</taxon>
        <taxon>Microthrixaceae</taxon>
        <taxon>Candidatus Neomicrothrix</taxon>
    </lineage>
</organism>
<evidence type="ECO:0000313" key="5">
    <source>
        <dbReference type="Proteomes" id="UP000727993"/>
    </source>
</evidence>
<dbReference type="Proteomes" id="UP000727993">
    <property type="component" value="Unassembled WGS sequence"/>
</dbReference>
<name>A0A936NC20_9ACTN</name>
<comment type="cofactor">
    <cofactor evidence="1">
        <name>Mg(2+)</name>
        <dbReference type="ChEBI" id="CHEBI:18420"/>
    </cofactor>
</comment>
<dbReference type="PANTHER" id="PTHR43046">
    <property type="entry name" value="GDP-MANNOSE MANNOSYL HYDROLASE"/>
    <property type="match status" value="1"/>
</dbReference>
<dbReference type="Pfam" id="PF00293">
    <property type="entry name" value="NUDIX"/>
    <property type="match status" value="1"/>
</dbReference>
<reference evidence="4 5" key="1">
    <citation type="submission" date="2020-10" db="EMBL/GenBank/DDBJ databases">
        <title>Connecting structure to function with the recovery of over 1000 high-quality activated sludge metagenome-assembled genomes encoding full-length rRNA genes using long-read sequencing.</title>
        <authorList>
            <person name="Singleton C.M."/>
            <person name="Petriglieri F."/>
            <person name="Kristensen J.M."/>
            <person name="Kirkegaard R.H."/>
            <person name="Michaelsen T.Y."/>
            <person name="Andersen M.H."/>
            <person name="Karst S.M."/>
            <person name="Dueholm M.S."/>
            <person name="Nielsen P.H."/>
            <person name="Albertsen M."/>
        </authorList>
    </citation>
    <scope>NUCLEOTIDE SEQUENCE [LARGE SCALE GENOMIC DNA]</scope>
    <source>
        <strain evidence="4">Lyne_18-Q3-R50-59_MAXAC.006</strain>
    </source>
</reference>
<dbReference type="CDD" id="cd02883">
    <property type="entry name" value="NUDIX_Hydrolase"/>
    <property type="match status" value="1"/>
</dbReference>
<comment type="caution">
    <text evidence="4">The sequence shown here is derived from an EMBL/GenBank/DDBJ whole genome shotgun (WGS) entry which is preliminary data.</text>
</comment>
<dbReference type="AlphaFoldDB" id="A0A936NC20"/>